<name>A0A0F4GPW8_9PEZI</name>
<dbReference type="AlphaFoldDB" id="A0A0F4GPW8"/>
<reference evidence="1 2" key="1">
    <citation type="submission" date="2015-03" db="EMBL/GenBank/DDBJ databases">
        <title>RNA-seq based gene annotation and comparative genomics of four Zymoseptoria species reveal species-specific pathogenicity related genes and transposable element activity.</title>
        <authorList>
            <person name="Grandaubert J."/>
            <person name="Bhattacharyya A."/>
            <person name="Stukenbrock E.H."/>
        </authorList>
    </citation>
    <scope>NUCLEOTIDE SEQUENCE [LARGE SCALE GENOMIC DNA]</scope>
    <source>
        <strain evidence="1 2">Zb18110</strain>
    </source>
</reference>
<comment type="caution">
    <text evidence="1">The sequence shown here is derived from an EMBL/GenBank/DDBJ whole genome shotgun (WGS) entry which is preliminary data.</text>
</comment>
<dbReference type="EMBL" id="LAFY01000416">
    <property type="protein sequence ID" value="KJX98255.1"/>
    <property type="molecule type" value="Genomic_DNA"/>
</dbReference>
<keyword evidence="2" id="KW-1185">Reference proteome</keyword>
<proteinExistence type="predicted"/>
<evidence type="ECO:0000313" key="1">
    <source>
        <dbReference type="EMBL" id="KJX98255.1"/>
    </source>
</evidence>
<protein>
    <submittedName>
        <fullName evidence="1">Uncharacterized protein</fullName>
    </submittedName>
</protein>
<organism evidence="1 2">
    <name type="scientific">Zymoseptoria brevis</name>
    <dbReference type="NCBI Taxonomy" id="1047168"/>
    <lineage>
        <taxon>Eukaryota</taxon>
        <taxon>Fungi</taxon>
        <taxon>Dikarya</taxon>
        <taxon>Ascomycota</taxon>
        <taxon>Pezizomycotina</taxon>
        <taxon>Dothideomycetes</taxon>
        <taxon>Dothideomycetidae</taxon>
        <taxon>Mycosphaerellales</taxon>
        <taxon>Mycosphaerellaceae</taxon>
        <taxon>Zymoseptoria</taxon>
    </lineage>
</organism>
<gene>
    <name evidence="1" type="ORF">TI39_contig424g00003</name>
</gene>
<dbReference type="Proteomes" id="UP000033647">
    <property type="component" value="Unassembled WGS sequence"/>
</dbReference>
<sequence length="199" mass="22384">MALNHIIPPNCREVERLRGEYRSVAGGASPASLPQDIELVIEEHRRLLVRLHRRWSSPADGEAGSAIAARTLMQGLPEALIAGAAKVAAFYESSSSETTAPDYDAALVRMMAELHNQLGLLGQGDPAARSQRIRELGDEMEEVIEKSGMIPRIREELELRNKLEKLKYYTAQLKDLIDCEDILRDERLYREVWHDTSHA</sequence>
<evidence type="ECO:0000313" key="2">
    <source>
        <dbReference type="Proteomes" id="UP000033647"/>
    </source>
</evidence>
<accession>A0A0F4GPW8</accession>